<keyword evidence="3" id="KW-1185">Reference proteome</keyword>
<dbReference type="AlphaFoldDB" id="A0AAE0U6W5"/>
<evidence type="ECO:0000313" key="2">
    <source>
        <dbReference type="EMBL" id="KAK3393218.1"/>
    </source>
</evidence>
<protein>
    <recommendedName>
        <fullName evidence="1">DUF7053 domain-containing protein</fullName>
    </recommendedName>
</protein>
<dbReference type="PANTHER" id="PTHR38117:SF1">
    <property type="entry name" value="DUF3074 DOMAIN-CONTAINING PROTEIN"/>
    <property type="match status" value="1"/>
</dbReference>
<reference evidence="2" key="2">
    <citation type="submission" date="2023-06" db="EMBL/GenBank/DDBJ databases">
        <authorList>
            <consortium name="Lawrence Berkeley National Laboratory"/>
            <person name="Haridas S."/>
            <person name="Hensen N."/>
            <person name="Bonometti L."/>
            <person name="Westerberg I."/>
            <person name="Brannstrom I.O."/>
            <person name="Guillou S."/>
            <person name="Cros-Aarteil S."/>
            <person name="Calhoun S."/>
            <person name="Kuo A."/>
            <person name="Mondo S."/>
            <person name="Pangilinan J."/>
            <person name="Riley R."/>
            <person name="LaButti K."/>
            <person name="Andreopoulos B."/>
            <person name="Lipzen A."/>
            <person name="Chen C."/>
            <person name="Yanf M."/>
            <person name="Daum C."/>
            <person name="Ng V."/>
            <person name="Clum A."/>
            <person name="Steindorff A."/>
            <person name="Ohm R."/>
            <person name="Martin F."/>
            <person name="Silar P."/>
            <person name="Natvig D."/>
            <person name="Lalanne C."/>
            <person name="Gautier V."/>
            <person name="Ament-velasquez S.L."/>
            <person name="Kruys A."/>
            <person name="Hutchinson M.I."/>
            <person name="Powell A.J."/>
            <person name="Barry K."/>
            <person name="Miller A.N."/>
            <person name="Grigoriev I.V."/>
            <person name="Debuchy R."/>
            <person name="Gladieux P."/>
            <person name="Thoren M.H."/>
            <person name="Johannesson H."/>
        </authorList>
    </citation>
    <scope>NUCLEOTIDE SEQUENCE</scope>
    <source>
        <strain evidence="2">CBS 232.78</strain>
    </source>
</reference>
<accession>A0AAE0U6W5</accession>
<comment type="caution">
    <text evidence="2">The sequence shown here is derived from an EMBL/GenBank/DDBJ whole genome shotgun (WGS) entry which is preliminary data.</text>
</comment>
<organism evidence="2 3">
    <name type="scientific">Podospora didyma</name>
    <dbReference type="NCBI Taxonomy" id="330526"/>
    <lineage>
        <taxon>Eukaryota</taxon>
        <taxon>Fungi</taxon>
        <taxon>Dikarya</taxon>
        <taxon>Ascomycota</taxon>
        <taxon>Pezizomycotina</taxon>
        <taxon>Sordariomycetes</taxon>
        <taxon>Sordariomycetidae</taxon>
        <taxon>Sordariales</taxon>
        <taxon>Podosporaceae</taxon>
        <taxon>Podospora</taxon>
    </lineage>
</organism>
<sequence>MSFFSGTARIGHSSKLPAGATREHGIAMLRDHEFFIRCDPHLNKLEVVKTDTPPGIPDAIKSQACGETHSYLVTDRVHTLPAGIWDSNIASTWETTDITNGIFVRIKGPMSIVMDTIWEIRAGEDGALELAEEVTITCSRLLLGIVKSECEGGWDKIHAKMIARVEESIKNPSK</sequence>
<feature type="domain" description="DUF7053" evidence="1">
    <location>
        <begin position="12"/>
        <end position="166"/>
    </location>
</feature>
<gene>
    <name evidence="2" type="ORF">B0H63DRAFT_516415</name>
</gene>
<proteinExistence type="predicted"/>
<evidence type="ECO:0000313" key="3">
    <source>
        <dbReference type="Proteomes" id="UP001285441"/>
    </source>
</evidence>
<dbReference type="Proteomes" id="UP001285441">
    <property type="component" value="Unassembled WGS sequence"/>
</dbReference>
<dbReference type="InterPro" id="IPR055481">
    <property type="entry name" value="DUF7053"/>
</dbReference>
<name>A0AAE0U6W5_9PEZI</name>
<dbReference type="PANTHER" id="PTHR38117">
    <property type="entry name" value="NACHT AND WD40 DOMAIN PROTEIN"/>
    <property type="match status" value="1"/>
</dbReference>
<evidence type="ECO:0000259" key="1">
    <source>
        <dbReference type="Pfam" id="PF23155"/>
    </source>
</evidence>
<dbReference type="EMBL" id="JAULSW010000001">
    <property type="protein sequence ID" value="KAK3393218.1"/>
    <property type="molecule type" value="Genomic_DNA"/>
</dbReference>
<dbReference type="Pfam" id="PF23155">
    <property type="entry name" value="DUF7053"/>
    <property type="match status" value="1"/>
</dbReference>
<reference evidence="2" key="1">
    <citation type="journal article" date="2023" name="Mol. Phylogenet. Evol.">
        <title>Genome-scale phylogeny and comparative genomics of the fungal order Sordariales.</title>
        <authorList>
            <person name="Hensen N."/>
            <person name="Bonometti L."/>
            <person name="Westerberg I."/>
            <person name="Brannstrom I.O."/>
            <person name="Guillou S."/>
            <person name="Cros-Aarteil S."/>
            <person name="Calhoun S."/>
            <person name="Haridas S."/>
            <person name="Kuo A."/>
            <person name="Mondo S."/>
            <person name="Pangilinan J."/>
            <person name="Riley R."/>
            <person name="LaButti K."/>
            <person name="Andreopoulos B."/>
            <person name="Lipzen A."/>
            <person name="Chen C."/>
            <person name="Yan M."/>
            <person name="Daum C."/>
            <person name="Ng V."/>
            <person name="Clum A."/>
            <person name="Steindorff A."/>
            <person name="Ohm R.A."/>
            <person name="Martin F."/>
            <person name="Silar P."/>
            <person name="Natvig D.O."/>
            <person name="Lalanne C."/>
            <person name="Gautier V."/>
            <person name="Ament-Velasquez S.L."/>
            <person name="Kruys A."/>
            <person name="Hutchinson M.I."/>
            <person name="Powell A.J."/>
            <person name="Barry K."/>
            <person name="Miller A.N."/>
            <person name="Grigoriev I.V."/>
            <person name="Debuchy R."/>
            <person name="Gladieux P."/>
            <person name="Hiltunen Thoren M."/>
            <person name="Johannesson H."/>
        </authorList>
    </citation>
    <scope>NUCLEOTIDE SEQUENCE</scope>
    <source>
        <strain evidence="2">CBS 232.78</strain>
    </source>
</reference>